<feature type="compositionally biased region" description="Basic and acidic residues" evidence="1">
    <location>
        <begin position="221"/>
        <end position="242"/>
    </location>
</feature>
<dbReference type="EMBL" id="GL348716">
    <property type="protein sequence ID" value="EFH56970.1"/>
    <property type="molecule type" value="Genomic_DNA"/>
</dbReference>
<dbReference type="Pfam" id="PF02721">
    <property type="entry name" value="DUF223"/>
    <property type="match status" value="1"/>
</dbReference>
<dbReference type="InterPro" id="IPR012340">
    <property type="entry name" value="NA-bd_OB-fold"/>
</dbReference>
<evidence type="ECO:0000313" key="4">
    <source>
        <dbReference type="Proteomes" id="UP000008694"/>
    </source>
</evidence>
<feature type="compositionally biased region" description="Polar residues" evidence="1">
    <location>
        <begin position="300"/>
        <end position="310"/>
    </location>
</feature>
<dbReference type="HOGENOM" id="CLU_898180_0_0_1"/>
<accession>D7LBI7</accession>
<dbReference type="AlphaFoldDB" id="D7LBI7"/>
<feature type="compositionally biased region" description="Low complexity" evidence="1">
    <location>
        <begin position="269"/>
        <end position="284"/>
    </location>
</feature>
<dbReference type="eggNOG" id="KOG0851">
    <property type="taxonomic scope" value="Eukaryota"/>
</dbReference>
<sequence>MDHLLSHAIKKRIGKRECLFDVSALNPYIHEWKIKVKILRKFTCSFTGYKTFDLILVDDEGQKIHAVMGIEFEDIFSMRLTERSWISLSSFSLSRVIGTFRPTDHRFMIHWKSTTWFRNIQPMSYDNFFKFDSFEDIKSGSLDTNICGDLIGRVVAVGNQNDEEPPDNEWNEIFFDIENIDLPRKARIQRTQPENSTNQNRIPIRQEQRRKSQIGEPQKPIGEHSTPHQGRRDPPSEPETIRGGRRKSQAKMVCRKPTSSSNSGQRQPITTTQIQTKQGKIFTTSQKNSRTKKRKETTTGGDQHQCCGSH</sequence>
<evidence type="ECO:0000259" key="2">
    <source>
        <dbReference type="Pfam" id="PF02721"/>
    </source>
</evidence>
<evidence type="ECO:0000256" key="1">
    <source>
        <dbReference type="SAM" id="MobiDB-lite"/>
    </source>
</evidence>
<organism evidence="4">
    <name type="scientific">Arabidopsis lyrata subsp. lyrata</name>
    <name type="common">Lyre-leaved rock-cress</name>
    <dbReference type="NCBI Taxonomy" id="81972"/>
    <lineage>
        <taxon>Eukaryota</taxon>
        <taxon>Viridiplantae</taxon>
        <taxon>Streptophyta</taxon>
        <taxon>Embryophyta</taxon>
        <taxon>Tracheophyta</taxon>
        <taxon>Spermatophyta</taxon>
        <taxon>Magnoliopsida</taxon>
        <taxon>eudicotyledons</taxon>
        <taxon>Gunneridae</taxon>
        <taxon>Pentapetalae</taxon>
        <taxon>rosids</taxon>
        <taxon>malvids</taxon>
        <taxon>Brassicales</taxon>
        <taxon>Brassicaceae</taxon>
        <taxon>Camelineae</taxon>
        <taxon>Arabidopsis</taxon>
    </lineage>
</organism>
<protein>
    <submittedName>
        <fullName evidence="3">Predicted protein</fullName>
    </submittedName>
</protein>
<proteinExistence type="predicted"/>
<gene>
    <name evidence="3" type="ORF">ARALYDRAFT_667978</name>
</gene>
<feature type="region of interest" description="Disordered" evidence="1">
    <location>
        <begin position="188"/>
        <end position="310"/>
    </location>
</feature>
<keyword evidence="4" id="KW-1185">Reference proteome</keyword>
<feature type="compositionally biased region" description="Polar residues" evidence="1">
    <location>
        <begin position="189"/>
        <end position="201"/>
    </location>
</feature>
<dbReference type="InterPro" id="IPR003871">
    <property type="entry name" value="RFA1B/D_OB_1st"/>
</dbReference>
<dbReference type="Gramene" id="Al_scaffold_0004_697">
    <property type="protein sequence ID" value="Al_scaffold_0004_697"/>
    <property type="gene ID" value="Al_scaffold_0004_697"/>
</dbReference>
<dbReference type="STRING" id="81972.D7LBI7"/>
<dbReference type="SUPFAM" id="SSF50249">
    <property type="entry name" value="Nucleic acid-binding proteins"/>
    <property type="match status" value="1"/>
</dbReference>
<dbReference type="CDD" id="cd04480">
    <property type="entry name" value="RPA1_DBD_A_like"/>
    <property type="match status" value="1"/>
</dbReference>
<dbReference type="Gene3D" id="2.40.50.140">
    <property type="entry name" value="Nucleic acid-binding proteins"/>
    <property type="match status" value="1"/>
</dbReference>
<name>D7LBI7_ARALL</name>
<evidence type="ECO:0000313" key="3">
    <source>
        <dbReference type="EMBL" id="EFH56970.1"/>
    </source>
</evidence>
<reference evidence="4" key="1">
    <citation type="journal article" date="2011" name="Nat. Genet.">
        <title>The Arabidopsis lyrata genome sequence and the basis of rapid genome size change.</title>
        <authorList>
            <person name="Hu T.T."/>
            <person name="Pattyn P."/>
            <person name="Bakker E.G."/>
            <person name="Cao J."/>
            <person name="Cheng J.-F."/>
            <person name="Clark R.M."/>
            <person name="Fahlgren N."/>
            <person name="Fawcett J.A."/>
            <person name="Grimwood J."/>
            <person name="Gundlach H."/>
            <person name="Haberer G."/>
            <person name="Hollister J.D."/>
            <person name="Ossowski S."/>
            <person name="Ottilar R.P."/>
            <person name="Salamov A.A."/>
            <person name="Schneeberger K."/>
            <person name="Spannagl M."/>
            <person name="Wang X."/>
            <person name="Yang L."/>
            <person name="Nasrallah M.E."/>
            <person name="Bergelson J."/>
            <person name="Carrington J.C."/>
            <person name="Gaut B.S."/>
            <person name="Schmutz J."/>
            <person name="Mayer K.F.X."/>
            <person name="Van de Peer Y."/>
            <person name="Grigoriev I.V."/>
            <person name="Nordborg M."/>
            <person name="Weigel D."/>
            <person name="Guo Y.-L."/>
        </authorList>
    </citation>
    <scope>NUCLEOTIDE SEQUENCE [LARGE SCALE GENOMIC DNA]</scope>
    <source>
        <strain evidence="4">cv. MN47</strain>
    </source>
</reference>
<feature type="domain" description="Replication protein A 70 kDa DNA-binding subunit B/D first OB fold" evidence="2">
    <location>
        <begin position="22"/>
        <end position="116"/>
    </location>
</feature>
<dbReference type="Proteomes" id="UP000008694">
    <property type="component" value="Unassembled WGS sequence"/>
</dbReference>
<feature type="compositionally biased region" description="Polar residues" evidence="1">
    <location>
        <begin position="257"/>
        <end position="268"/>
    </location>
</feature>